<sequence>MNVSTLGSTVSAREQSLRDVSAKYERHVAEADKRDAERVSVIERVTHERDRAAQGADRLKQQLHQSEGEREKMRQGIVQDAKRRDGTERQLSNNIDSLQKAKQKLEGKVNQLEPELSKMKKLEKQVMARLNQAEEAVRELKEIRQHLTGERNQLSKDLEETRGALGSLKKQYHLLSQEHEALTAKHNTAAQALARLEKGHASLGKDYAEASQRLSKTEQALASSTETGTRLQTELDASVAQCETLTADLATTRTSLTNTQTQLEDLGGVSEELSSTLTQLYAEEDTSAKHRAEAEALTVSLADMQSQRDDALQLLEAEKTRTSGLVSDNKQLVLKNKKTLTEANASIQKQKAVMTQRAEVIASLKQKHTDTVASFAAKMADIEGRLTETATAYQEACARIEVGEERLRATICRGSMREEDIAETLRSGERVQAELKELLTHVARTKAKKNRQIAEMERKIATSMSHLAQEKAQRLRYESRHNDLLKTMRVLRANIEERGEGVVEIVDLYRACAGCLAVAGGRLSLSCGSRYLQALDADSRLSSLEIISMPPDELKERERGIHQIERLARGASVKSGQSTPVYTAYENESSDDEIVYRSIVVDQDENAPLLGSSGERKARERLARREQLQRYKRRSQVFMILFIVCLIVALVEMPVINNFLL</sequence>
<evidence type="ECO:0000256" key="2">
    <source>
        <dbReference type="SAM" id="Phobius"/>
    </source>
</evidence>
<evidence type="ECO:0000313" key="3">
    <source>
        <dbReference type="EMBL" id="GIQ80752.1"/>
    </source>
</evidence>
<gene>
    <name evidence="3" type="ORF">KIPB_001596</name>
</gene>
<keyword evidence="2" id="KW-1133">Transmembrane helix</keyword>
<accession>A0A9K3CQV7</accession>
<reference evidence="3 4" key="1">
    <citation type="journal article" date="2018" name="PLoS ONE">
        <title>The draft genome of Kipferlia bialata reveals reductive genome evolution in fornicate parasites.</title>
        <authorList>
            <person name="Tanifuji G."/>
            <person name="Takabayashi S."/>
            <person name="Kume K."/>
            <person name="Takagi M."/>
            <person name="Nakayama T."/>
            <person name="Kamikawa R."/>
            <person name="Inagaki Y."/>
            <person name="Hashimoto T."/>
        </authorList>
    </citation>
    <scope>NUCLEOTIDE SEQUENCE [LARGE SCALE GENOMIC DNA]</scope>
    <source>
        <strain evidence="3">NY0173</strain>
    </source>
</reference>
<dbReference type="Gene3D" id="1.10.287.1490">
    <property type="match status" value="1"/>
</dbReference>
<keyword evidence="2" id="KW-0472">Membrane</keyword>
<feature type="compositionally biased region" description="Basic and acidic residues" evidence="1">
    <location>
        <begin position="50"/>
        <end position="88"/>
    </location>
</feature>
<organism evidence="3 4">
    <name type="scientific">Kipferlia bialata</name>
    <dbReference type="NCBI Taxonomy" id="797122"/>
    <lineage>
        <taxon>Eukaryota</taxon>
        <taxon>Metamonada</taxon>
        <taxon>Carpediemonas-like organisms</taxon>
        <taxon>Kipferlia</taxon>
    </lineage>
</organism>
<dbReference type="EMBL" id="BDIP01000234">
    <property type="protein sequence ID" value="GIQ80752.1"/>
    <property type="molecule type" value="Genomic_DNA"/>
</dbReference>
<keyword evidence="4" id="KW-1185">Reference proteome</keyword>
<dbReference type="Proteomes" id="UP000265618">
    <property type="component" value="Unassembled WGS sequence"/>
</dbReference>
<evidence type="ECO:0000313" key="4">
    <source>
        <dbReference type="Proteomes" id="UP000265618"/>
    </source>
</evidence>
<protein>
    <submittedName>
        <fullName evidence="3">Uncharacterized protein</fullName>
    </submittedName>
</protein>
<dbReference type="AlphaFoldDB" id="A0A9K3CQV7"/>
<keyword evidence="2" id="KW-0812">Transmembrane</keyword>
<comment type="caution">
    <text evidence="3">The sequence shown here is derived from an EMBL/GenBank/DDBJ whole genome shotgun (WGS) entry which is preliminary data.</text>
</comment>
<evidence type="ECO:0000256" key="1">
    <source>
        <dbReference type="SAM" id="MobiDB-lite"/>
    </source>
</evidence>
<feature type="transmembrane region" description="Helical" evidence="2">
    <location>
        <begin position="637"/>
        <end position="656"/>
    </location>
</feature>
<feature type="region of interest" description="Disordered" evidence="1">
    <location>
        <begin position="50"/>
        <end position="89"/>
    </location>
</feature>
<name>A0A9K3CQV7_9EUKA</name>
<proteinExistence type="predicted"/>